<dbReference type="Pfam" id="PF01872">
    <property type="entry name" value="RibD_C"/>
    <property type="match status" value="1"/>
</dbReference>
<sequence>MGSDKAFRQESGSLPQQVLLDAFRQALDLASAYAGATAPNPPVGCVLLDSAGRVLARGAHERAGTGHAEARALAAARANGTLSAVHTVVVTLEPCNHVGRTPACSMAILASPARHVLVGAADPNPHVAGGGMARLRAGGLDVRQIASLGGAAAEALANEAARLIAPFAKHSVTGRPFVTVKQALMTDGSMIPPEGQKTFTSAASLDLAHRLRRRADAILTGSGTVLADDPAFTVRRVADFPEKMRFLTILDRRGRVSQAYLAAARDRGFQLLPAATLDEALFRLGAAGVLEVLVEAGPALTAAVLSAGLWDEHVVITRSAGTGADDVRIQRRTMNEFSAVTESAA</sequence>
<evidence type="ECO:0000256" key="5">
    <source>
        <dbReference type="ARBA" id="ARBA00007417"/>
    </source>
</evidence>
<dbReference type="SUPFAM" id="SSF53597">
    <property type="entry name" value="Dihydrofolate reductase-like"/>
    <property type="match status" value="1"/>
</dbReference>
<comment type="pathway">
    <text evidence="2 12">Cofactor biosynthesis; riboflavin biosynthesis; 5-amino-6-(D-ribitylamino)uracil from GTP: step 2/4.</text>
</comment>
<comment type="catalytic activity">
    <reaction evidence="12">
        <text>2,5-diamino-6-hydroxy-4-(5-phosphoribosylamino)-pyrimidine + H2O + H(+) = 5-amino-6-(5-phospho-D-ribosylamino)uracil + NH4(+)</text>
        <dbReference type="Rhea" id="RHEA:21868"/>
        <dbReference type="ChEBI" id="CHEBI:15377"/>
        <dbReference type="ChEBI" id="CHEBI:15378"/>
        <dbReference type="ChEBI" id="CHEBI:28938"/>
        <dbReference type="ChEBI" id="CHEBI:58453"/>
        <dbReference type="ChEBI" id="CHEBI:58614"/>
        <dbReference type="EC" id="3.5.4.26"/>
    </reaction>
</comment>
<protein>
    <recommendedName>
        <fullName evidence="12">Riboflavin biosynthesis protein RibD</fullName>
    </recommendedName>
    <domain>
        <recommendedName>
            <fullName evidence="12">Diaminohydroxyphosphoribosylaminopyrimidine deaminase</fullName>
            <shortName evidence="12">DRAP deaminase</shortName>
            <ecNumber evidence="12">3.5.4.26</ecNumber>
        </recommendedName>
        <alternativeName>
            <fullName evidence="12">Riboflavin-specific deaminase</fullName>
        </alternativeName>
    </domain>
    <domain>
        <recommendedName>
            <fullName evidence="12">5-amino-6-(5-phosphoribosylamino)uracil reductase</fullName>
            <ecNumber evidence="12">1.1.1.193</ecNumber>
        </recommendedName>
        <alternativeName>
            <fullName evidence="12">HTP reductase</fullName>
        </alternativeName>
    </domain>
</protein>
<accession>A0A506UFN1</accession>
<dbReference type="SUPFAM" id="SSF53927">
    <property type="entry name" value="Cytidine deaminase-like"/>
    <property type="match status" value="1"/>
</dbReference>
<evidence type="ECO:0000256" key="1">
    <source>
        <dbReference type="ARBA" id="ARBA00002151"/>
    </source>
</evidence>
<feature type="binding site" evidence="14">
    <location>
        <position position="212"/>
    </location>
    <ligand>
        <name>substrate</name>
    </ligand>
</feature>
<evidence type="ECO:0000256" key="3">
    <source>
        <dbReference type="ARBA" id="ARBA00004910"/>
    </source>
</evidence>
<dbReference type="InterPro" id="IPR024072">
    <property type="entry name" value="DHFR-like_dom_sf"/>
</dbReference>
<name>A0A506UFN1_9HYPH</name>
<keyword evidence="7 12" id="KW-0479">Metal-binding</keyword>
<keyword evidence="9 12" id="KW-0521">NADP</keyword>
<evidence type="ECO:0000256" key="7">
    <source>
        <dbReference type="ARBA" id="ARBA00022723"/>
    </source>
</evidence>
<feature type="active site" description="Proton donor" evidence="13">
    <location>
        <position position="69"/>
    </location>
</feature>
<feature type="binding site" evidence="14">
    <location>
        <position position="235"/>
    </location>
    <ligand>
        <name>substrate</name>
    </ligand>
</feature>
<feature type="binding site" evidence="15">
    <location>
        <position position="67"/>
    </location>
    <ligand>
        <name>Zn(2+)</name>
        <dbReference type="ChEBI" id="CHEBI:29105"/>
        <note>catalytic</note>
    </ligand>
</feature>
<dbReference type="AlphaFoldDB" id="A0A506UFN1"/>
<evidence type="ECO:0000256" key="11">
    <source>
        <dbReference type="ARBA" id="ARBA00023268"/>
    </source>
</evidence>
<feature type="binding site" evidence="14">
    <location>
        <position position="295"/>
    </location>
    <ligand>
        <name>substrate</name>
    </ligand>
</feature>
<dbReference type="PROSITE" id="PS51747">
    <property type="entry name" value="CYT_DCMP_DEAMINASES_2"/>
    <property type="match status" value="1"/>
</dbReference>
<dbReference type="InterPro" id="IPR050765">
    <property type="entry name" value="Riboflavin_Biosynth_HTPR"/>
</dbReference>
<dbReference type="GO" id="GO:0008835">
    <property type="term" value="F:diaminohydroxyphosphoribosylaminopyrimidine deaminase activity"/>
    <property type="evidence" value="ECO:0007669"/>
    <property type="project" value="UniProtKB-EC"/>
</dbReference>
<feature type="binding site" evidence="14">
    <location>
        <begin position="297"/>
        <end position="303"/>
    </location>
    <ligand>
        <name>NADP(+)</name>
        <dbReference type="ChEBI" id="CHEBI:58349"/>
    </ligand>
</feature>
<reference evidence="17 18" key="1">
    <citation type="submission" date="2019-06" db="EMBL/GenBank/DDBJ databases">
        <authorList>
            <person name="Li M."/>
        </authorList>
    </citation>
    <scope>NUCLEOTIDE SEQUENCE [LARGE SCALE GENOMIC DNA]</scope>
    <source>
        <strain evidence="17 18">BGMRC2036</strain>
    </source>
</reference>
<evidence type="ECO:0000256" key="9">
    <source>
        <dbReference type="ARBA" id="ARBA00022857"/>
    </source>
</evidence>
<evidence type="ECO:0000256" key="14">
    <source>
        <dbReference type="PIRSR" id="PIRSR006769-2"/>
    </source>
</evidence>
<dbReference type="Proteomes" id="UP000318801">
    <property type="component" value="Unassembled WGS sequence"/>
</dbReference>
<keyword evidence="10 12" id="KW-0560">Oxidoreductase</keyword>
<feature type="binding site" evidence="15">
    <location>
        <position position="104"/>
    </location>
    <ligand>
        <name>Zn(2+)</name>
        <dbReference type="ChEBI" id="CHEBI:29105"/>
        <note>catalytic</note>
    </ligand>
</feature>
<feature type="binding site" evidence="14">
    <location>
        <position position="228"/>
    </location>
    <ligand>
        <name>NADP(+)</name>
        <dbReference type="ChEBI" id="CHEBI:58349"/>
    </ligand>
</feature>
<comment type="catalytic activity">
    <reaction evidence="12">
        <text>5-amino-6-(5-phospho-D-ribitylamino)uracil + NADP(+) = 5-amino-6-(5-phospho-D-ribosylamino)uracil + NADPH + H(+)</text>
        <dbReference type="Rhea" id="RHEA:17845"/>
        <dbReference type="ChEBI" id="CHEBI:15378"/>
        <dbReference type="ChEBI" id="CHEBI:57783"/>
        <dbReference type="ChEBI" id="CHEBI:58349"/>
        <dbReference type="ChEBI" id="CHEBI:58421"/>
        <dbReference type="ChEBI" id="CHEBI:58453"/>
        <dbReference type="EC" id="1.1.1.193"/>
    </reaction>
</comment>
<dbReference type="InterPro" id="IPR002125">
    <property type="entry name" value="CMP_dCMP_dom"/>
</dbReference>
<evidence type="ECO:0000259" key="16">
    <source>
        <dbReference type="PROSITE" id="PS51747"/>
    </source>
</evidence>
<dbReference type="GO" id="GO:0009231">
    <property type="term" value="P:riboflavin biosynthetic process"/>
    <property type="evidence" value="ECO:0007669"/>
    <property type="project" value="UniProtKB-UniPathway"/>
</dbReference>
<dbReference type="NCBIfam" id="TIGR00326">
    <property type="entry name" value="eubact_ribD"/>
    <property type="match status" value="1"/>
</dbReference>
<feature type="binding site" evidence="15">
    <location>
        <position position="95"/>
    </location>
    <ligand>
        <name>Zn(2+)</name>
        <dbReference type="ChEBI" id="CHEBI:29105"/>
        <note>catalytic</note>
    </ligand>
</feature>
<dbReference type="InterPro" id="IPR002734">
    <property type="entry name" value="RibDG_C"/>
</dbReference>
<dbReference type="UniPathway" id="UPA00275">
    <property type="reaction ID" value="UER00401"/>
</dbReference>
<dbReference type="OrthoDB" id="9800865at2"/>
<feature type="domain" description="CMP/dCMP-type deaminase" evidence="16">
    <location>
        <begin position="18"/>
        <end position="143"/>
    </location>
</feature>
<feature type="binding site" evidence="14">
    <location>
        <position position="224"/>
    </location>
    <ligand>
        <name>NADP(+)</name>
        <dbReference type="ChEBI" id="CHEBI:58349"/>
    </ligand>
</feature>
<evidence type="ECO:0000256" key="12">
    <source>
        <dbReference type="PIRNR" id="PIRNR006769"/>
    </source>
</evidence>
<dbReference type="Pfam" id="PF00383">
    <property type="entry name" value="dCMP_cyt_deam_1"/>
    <property type="match status" value="1"/>
</dbReference>
<comment type="caution">
    <text evidence="17">The sequence shown here is derived from an EMBL/GenBank/DDBJ whole genome shotgun (WGS) entry which is preliminary data.</text>
</comment>
<keyword evidence="6 12" id="KW-0686">Riboflavin biosynthesis</keyword>
<comment type="similarity">
    <text evidence="5 12">In the C-terminal section; belongs to the HTP reductase family.</text>
</comment>
<evidence type="ECO:0000256" key="15">
    <source>
        <dbReference type="PIRSR" id="PIRSR006769-3"/>
    </source>
</evidence>
<keyword evidence="18" id="KW-1185">Reference proteome</keyword>
<evidence type="ECO:0000256" key="2">
    <source>
        <dbReference type="ARBA" id="ARBA00004882"/>
    </source>
</evidence>
<dbReference type="InterPro" id="IPR016193">
    <property type="entry name" value="Cytidine_deaminase-like"/>
</dbReference>
<evidence type="ECO:0000256" key="8">
    <source>
        <dbReference type="ARBA" id="ARBA00022833"/>
    </source>
</evidence>
<dbReference type="InterPro" id="IPR016192">
    <property type="entry name" value="APOBEC/CMP_deaminase_Zn-bd"/>
</dbReference>
<keyword evidence="8 12" id="KW-0862">Zinc</keyword>
<evidence type="ECO:0000313" key="17">
    <source>
        <dbReference type="EMBL" id="TPW32618.1"/>
    </source>
</evidence>
<dbReference type="InterPro" id="IPR004794">
    <property type="entry name" value="Eubact_RibD"/>
</dbReference>
<dbReference type="PROSITE" id="PS00903">
    <property type="entry name" value="CYT_DCMP_DEAMINASES_1"/>
    <property type="match status" value="1"/>
</dbReference>
<feature type="binding site" evidence="14">
    <location>
        <position position="183"/>
    </location>
    <ligand>
        <name>substrate</name>
    </ligand>
</feature>
<evidence type="ECO:0000256" key="6">
    <source>
        <dbReference type="ARBA" id="ARBA00022619"/>
    </source>
</evidence>
<dbReference type="GO" id="GO:0008270">
    <property type="term" value="F:zinc ion binding"/>
    <property type="evidence" value="ECO:0007669"/>
    <property type="project" value="InterPro"/>
</dbReference>
<keyword evidence="12 17" id="KW-0378">Hydrolase</keyword>
<comment type="pathway">
    <text evidence="3 12">Cofactor biosynthesis; riboflavin biosynthesis; 5-amino-6-(D-ribitylamino)uracil from GTP: step 3/4.</text>
</comment>
<dbReference type="Gene3D" id="3.40.140.10">
    <property type="entry name" value="Cytidine Deaminase, domain 2"/>
    <property type="match status" value="1"/>
</dbReference>
<dbReference type="PANTHER" id="PTHR38011:SF7">
    <property type="entry name" value="2,5-DIAMINO-6-RIBOSYLAMINO-4(3H)-PYRIMIDINONE 5'-PHOSPHATE REDUCTASE"/>
    <property type="match status" value="1"/>
</dbReference>
<dbReference type="PANTHER" id="PTHR38011">
    <property type="entry name" value="DIHYDROFOLATE REDUCTASE FAMILY PROTEIN (AFU_ORTHOLOGUE AFUA_8G06820)"/>
    <property type="match status" value="1"/>
</dbReference>
<comment type="similarity">
    <text evidence="4 12">In the N-terminal section; belongs to the cytidine and deoxycytidylate deaminase family.</text>
</comment>
<dbReference type="CDD" id="cd01284">
    <property type="entry name" value="Riboflavin_deaminase-reductase"/>
    <property type="match status" value="1"/>
</dbReference>
<comment type="cofactor">
    <cofactor evidence="12 15">
        <name>Zn(2+)</name>
        <dbReference type="ChEBI" id="CHEBI:29105"/>
    </cofactor>
    <text evidence="12 15">Binds 1 zinc ion.</text>
</comment>
<proteinExistence type="inferred from homology"/>
<dbReference type="Gene3D" id="3.40.430.10">
    <property type="entry name" value="Dihydrofolate Reductase, subunit A"/>
    <property type="match status" value="2"/>
</dbReference>
<organism evidence="17 18">
    <name type="scientific">Martelella alba</name>
    <dbReference type="NCBI Taxonomy" id="2590451"/>
    <lineage>
        <taxon>Bacteria</taxon>
        <taxon>Pseudomonadati</taxon>
        <taxon>Pseudomonadota</taxon>
        <taxon>Alphaproteobacteria</taxon>
        <taxon>Hyphomicrobiales</taxon>
        <taxon>Aurantimonadaceae</taxon>
        <taxon>Martelella</taxon>
    </lineage>
</organism>
<comment type="function">
    <text evidence="1 12">Converts 2,5-diamino-6-(ribosylamino)-4(3h)-pyrimidinone 5'-phosphate into 5-amino-6-(ribosylamino)-2,4(1h,3h)-pyrimidinedione 5'-phosphate.</text>
</comment>
<dbReference type="EC" id="1.1.1.193" evidence="12"/>
<gene>
    <name evidence="17" type="primary">ribD</name>
    <name evidence="17" type="ORF">FJU08_04175</name>
</gene>
<dbReference type="EMBL" id="VHLG01000002">
    <property type="protein sequence ID" value="TPW32618.1"/>
    <property type="molecule type" value="Genomic_DNA"/>
</dbReference>
<dbReference type="GO" id="GO:0008703">
    <property type="term" value="F:5-amino-6-(5-phosphoribosylamino)uracil reductase activity"/>
    <property type="evidence" value="ECO:0007669"/>
    <property type="project" value="UniProtKB-EC"/>
</dbReference>
<evidence type="ECO:0000313" key="18">
    <source>
        <dbReference type="Proteomes" id="UP000318801"/>
    </source>
</evidence>
<keyword evidence="11" id="KW-0511">Multifunctional enzyme</keyword>
<dbReference type="EC" id="3.5.4.26" evidence="12"/>
<evidence type="ECO:0000256" key="10">
    <source>
        <dbReference type="ARBA" id="ARBA00023002"/>
    </source>
</evidence>
<evidence type="ECO:0000256" key="4">
    <source>
        <dbReference type="ARBA" id="ARBA00005259"/>
    </source>
</evidence>
<dbReference type="PIRSF" id="PIRSF006769">
    <property type="entry name" value="RibD"/>
    <property type="match status" value="1"/>
</dbReference>
<evidence type="ECO:0000256" key="13">
    <source>
        <dbReference type="PIRSR" id="PIRSR006769-1"/>
    </source>
</evidence>